<protein>
    <submittedName>
        <fullName evidence="1">Uncharacterized protein</fullName>
    </submittedName>
</protein>
<organism evidence="1 2">
    <name type="scientific">Thalassotalea marina</name>
    <dbReference type="NCBI Taxonomy" id="1673741"/>
    <lineage>
        <taxon>Bacteria</taxon>
        <taxon>Pseudomonadati</taxon>
        <taxon>Pseudomonadota</taxon>
        <taxon>Gammaproteobacteria</taxon>
        <taxon>Alteromonadales</taxon>
        <taxon>Colwelliaceae</taxon>
        <taxon>Thalassotalea</taxon>
    </lineage>
</organism>
<dbReference type="EMBL" id="BNCK01000008">
    <property type="protein sequence ID" value="GHG02253.1"/>
    <property type="molecule type" value="Genomic_DNA"/>
</dbReference>
<keyword evidence="2" id="KW-1185">Reference proteome</keyword>
<dbReference type="Proteomes" id="UP000623842">
    <property type="component" value="Unassembled WGS sequence"/>
</dbReference>
<evidence type="ECO:0000313" key="1">
    <source>
        <dbReference type="EMBL" id="GHG02253.1"/>
    </source>
</evidence>
<dbReference type="AlphaFoldDB" id="A0A919BNI3"/>
<name>A0A919BNI3_9GAMM</name>
<dbReference type="RefSeq" id="WP_189773051.1">
    <property type="nucleotide sequence ID" value="NZ_BNCK01000008.1"/>
</dbReference>
<proteinExistence type="predicted"/>
<reference evidence="1" key="2">
    <citation type="submission" date="2020-09" db="EMBL/GenBank/DDBJ databases">
        <authorList>
            <person name="Sun Q."/>
            <person name="Kim S."/>
        </authorList>
    </citation>
    <scope>NUCLEOTIDE SEQUENCE</scope>
    <source>
        <strain evidence="1">KCTC 42731</strain>
    </source>
</reference>
<comment type="caution">
    <text evidence="1">The sequence shown here is derived from an EMBL/GenBank/DDBJ whole genome shotgun (WGS) entry which is preliminary data.</text>
</comment>
<sequence length="144" mass="16819">MTDHQAITNLFASYLAAFKRADKAAISNTYFLPCSLSTPTEVKFIRQSMELDEVITEILKQIEQSQTQNIDICSLSYEQLNTNQYIACAHWQFKNHDKQIFADFCAFYHIEIKQDKVAFRHVISHENDQLKTFVNTIEITDLYK</sequence>
<accession>A0A919BNI3</accession>
<reference evidence="1" key="1">
    <citation type="journal article" date="2014" name="Int. J. Syst. Evol. Microbiol.">
        <title>Complete genome sequence of Corynebacterium casei LMG S-19264T (=DSM 44701T), isolated from a smear-ripened cheese.</title>
        <authorList>
            <consortium name="US DOE Joint Genome Institute (JGI-PGF)"/>
            <person name="Walter F."/>
            <person name="Albersmeier A."/>
            <person name="Kalinowski J."/>
            <person name="Ruckert C."/>
        </authorList>
    </citation>
    <scope>NUCLEOTIDE SEQUENCE</scope>
    <source>
        <strain evidence="1">KCTC 42731</strain>
    </source>
</reference>
<gene>
    <name evidence="1" type="ORF">GCM10017161_33920</name>
</gene>
<evidence type="ECO:0000313" key="2">
    <source>
        <dbReference type="Proteomes" id="UP000623842"/>
    </source>
</evidence>